<dbReference type="EMBL" id="JAGXEW010000044">
    <property type="protein sequence ID" value="KAK1152880.1"/>
    <property type="molecule type" value="Genomic_DNA"/>
</dbReference>
<dbReference type="GO" id="GO:0006955">
    <property type="term" value="P:immune response"/>
    <property type="evidence" value="ECO:0007669"/>
    <property type="project" value="TreeGrafter"/>
</dbReference>
<evidence type="ECO:0000313" key="7">
    <source>
        <dbReference type="EMBL" id="KAK1152880.1"/>
    </source>
</evidence>
<dbReference type="InterPro" id="IPR013783">
    <property type="entry name" value="Ig-like_fold"/>
</dbReference>
<dbReference type="InterPro" id="IPR003598">
    <property type="entry name" value="Ig_sub2"/>
</dbReference>
<sequence length="1472" mass="163857">MRPVGLGIIRFLTTVACFGALGEDNQRPVLSRISPEGDAFEGDTVTLVCQVEGNPEEWEYLWYKDRILDRKTETPPINTSYIISPASLSDNGEYRCLARRKDDRNTHYYSSSMELQVSELFTRPSMTAPLWNPVWERESFTLQCQVQLNNRRNVTDLRHWFIKEGKELESPGPPGNYTIPAARAKDAGRYECQVEAGGVRKASDSVQVNVRAGVPRTNLTVEPPWGEMFVGERVSLTCLVEGDSVGWKYLWYKDSQTAPLPQPESSSDTGARYTISAAALPHSGEYWCRAARGAGYFYSDYSTAARLNVSDPPKIILTLLPSRTDIFTGDSVTLRCEVGLSSYSWQYHWYKGNMQSLAPGSGNASGATYTISSAAVSHAGQYWCQAAKQNGSFYLNYSQPVMLAVHERPAAVLTLEEGWTEVFVPEFAILGCRVPGNYTGWNYTWYKDEEAVQVFQQNSSSLNDNRYTISSANESNGGRYTCRGERASIPVYSNTSNVIVLTISENLPNIVLTLEPAGTEIFEGDSITLSCDVEGNSTGWTYYWYKDCEGKEVYMTDSRHGSEASYTISAAALSHTGSYCCQAFRGVTPLYLEYSQPVLLKVHERPQAVLIQGYEWGVFYTTEIAVLECQVKWRDLEWSYRWYKDGLLQTEGSGKDGTLMIHSKESDSGEYTCQGERTSNPFHSTISSSFMLNVSGDVAKAVLTMEPGREAFEGDSVTLRCEVQGRSTGWKYHLYKNQQGNELMQTDSSGTGGIYTISATALNDTGEYWCRAARGDPEFYSDFSQAIVLQVSKLFSKPVVSAHPDSPVWEGDSLTLHCAVQVNEKSPDPKLRYHFIREEGGWKISGSKEKYILLGAKLSDSGKYWCEVQAARNGLKKRSDPVGVTVGDRPQAVLTLQPQWPQLYFGETLTLRCGVAGEYPGLEYHWFKGSQLTPVPRTADHIVKGSRYTMTAVVLSDWGEYRCLAVRGQPPYPTRLSDSVLVNVSAEQPKAVLTLTPDWTILFPGEKVTLQCLIEGSPRAGLYKQYRAGEEEQGQELQCRSKETSCTVQKAEESHAGLYWCEDKAGQERSKSVDLKVSNASVILQTPPQPLIEGDKLTLLCRARDTKVDPKHITFEYYKNNETLEFQPSTGVTIPAVMKKDAGLYKCFAYSRGRVLGESEVEVSVRDFFARVTLTASPGPAVMEGEPVNLTCEVERNTYLSPPVNYTFLRDGVPLAESSGTAQYFITAMNKTHTGSYSCTAETWPGIRKQSAAVKIELATPWWWIVAGASGSGLLLILIISTLLCCRTRRTAGKHRKSRSETVYAVIDPAKKQRDKLKKSESKGLYTLIDSTSKQDAPQMTNSDPLYSKVGPKRSRDVPEMADSGVFYSLLNPKNNTDKPQMADSGTVYSLVDPKNNSDNHRMGNSKDLYSMIDLKNKKREKLLMANSVSLYSVVDLKNKNKGDGSRNAGVKEAGRETGSFAQESIYEEVMM</sequence>
<dbReference type="Proteomes" id="UP001230051">
    <property type="component" value="Unassembled WGS sequence"/>
</dbReference>
<feature type="domain" description="Ig-like" evidence="6">
    <location>
        <begin position="313"/>
        <end position="386"/>
    </location>
</feature>
<evidence type="ECO:0000313" key="8">
    <source>
        <dbReference type="Proteomes" id="UP001230051"/>
    </source>
</evidence>
<feature type="domain" description="Ig-like" evidence="6">
    <location>
        <begin position="508"/>
        <end position="583"/>
    </location>
</feature>
<keyword evidence="4" id="KW-0472">Membrane</keyword>
<dbReference type="GO" id="GO:0007166">
    <property type="term" value="P:cell surface receptor signaling pathway"/>
    <property type="evidence" value="ECO:0007669"/>
    <property type="project" value="TreeGrafter"/>
</dbReference>
<feature type="domain" description="Ig-like" evidence="6">
    <location>
        <begin position="1080"/>
        <end position="1164"/>
    </location>
</feature>
<feature type="domain" description="Ig-like" evidence="6">
    <location>
        <begin position="798"/>
        <end position="883"/>
    </location>
</feature>
<feature type="domain" description="Ig-like" evidence="6">
    <location>
        <begin position="28"/>
        <end position="116"/>
    </location>
</feature>
<dbReference type="Pfam" id="PF13927">
    <property type="entry name" value="Ig_3"/>
    <property type="match status" value="7"/>
</dbReference>
<dbReference type="Gene3D" id="2.60.40.10">
    <property type="entry name" value="Immunoglobulins"/>
    <property type="match status" value="13"/>
</dbReference>
<keyword evidence="4" id="KW-1133">Transmembrane helix</keyword>
<dbReference type="CDD" id="cd00096">
    <property type="entry name" value="Ig"/>
    <property type="match status" value="3"/>
</dbReference>
<dbReference type="InterPro" id="IPR050488">
    <property type="entry name" value="Ig_Fc_receptor"/>
</dbReference>
<dbReference type="InterPro" id="IPR036179">
    <property type="entry name" value="Ig-like_dom_sf"/>
</dbReference>
<feature type="domain" description="Ig-like" evidence="6">
    <location>
        <begin position="597"/>
        <end position="687"/>
    </location>
</feature>
<dbReference type="PANTHER" id="PTHR11481">
    <property type="entry name" value="IMMUNOGLOBULIN FC RECEPTOR"/>
    <property type="match status" value="1"/>
</dbReference>
<feature type="region of interest" description="Disordered" evidence="3">
    <location>
        <begin position="1329"/>
        <end position="1355"/>
    </location>
</feature>
<proteinExistence type="predicted"/>
<dbReference type="PANTHER" id="PTHR11481:SF64">
    <property type="entry name" value="FC RECEPTOR-LIKE PROTEIN 4"/>
    <property type="match status" value="1"/>
</dbReference>
<dbReference type="GO" id="GO:0004888">
    <property type="term" value="F:transmembrane signaling receptor activity"/>
    <property type="evidence" value="ECO:0007669"/>
    <property type="project" value="TreeGrafter"/>
</dbReference>
<dbReference type="Pfam" id="PF13895">
    <property type="entry name" value="Ig_2"/>
    <property type="match status" value="5"/>
</dbReference>
<feature type="domain" description="Ig-like" evidence="6">
    <location>
        <begin position="700"/>
        <end position="792"/>
    </location>
</feature>
<dbReference type="SUPFAM" id="SSF48726">
    <property type="entry name" value="Immunoglobulin"/>
    <property type="match status" value="13"/>
</dbReference>
<feature type="domain" description="Ig-like" evidence="6">
    <location>
        <begin position="1170"/>
        <end position="1257"/>
    </location>
</feature>
<keyword evidence="8" id="KW-1185">Reference proteome</keyword>
<name>A0AAD8FQ00_ACIOX</name>
<feature type="domain" description="Ig-like" evidence="6">
    <location>
        <begin position="989"/>
        <end position="1074"/>
    </location>
</feature>
<feature type="domain" description="Ig-like" evidence="6">
    <location>
        <begin position="215"/>
        <end position="310"/>
    </location>
</feature>
<feature type="signal peptide" evidence="5">
    <location>
        <begin position="1"/>
        <end position="22"/>
    </location>
</feature>
<keyword evidence="2" id="KW-1015">Disulfide bond</keyword>
<evidence type="ECO:0000256" key="4">
    <source>
        <dbReference type="SAM" id="Phobius"/>
    </source>
</evidence>
<dbReference type="GO" id="GO:0009897">
    <property type="term" value="C:external side of plasma membrane"/>
    <property type="evidence" value="ECO:0007669"/>
    <property type="project" value="TreeGrafter"/>
</dbReference>
<dbReference type="SMART" id="SM00408">
    <property type="entry name" value="IGc2"/>
    <property type="match status" value="11"/>
</dbReference>
<comment type="caution">
    <text evidence="7">The sequence shown here is derived from an EMBL/GenBank/DDBJ whole genome shotgun (WGS) entry which is preliminary data.</text>
</comment>
<accession>A0AAD8FQ00</accession>
<organism evidence="7 8">
    <name type="scientific">Acipenser oxyrinchus oxyrinchus</name>
    <dbReference type="NCBI Taxonomy" id="40147"/>
    <lineage>
        <taxon>Eukaryota</taxon>
        <taxon>Metazoa</taxon>
        <taxon>Chordata</taxon>
        <taxon>Craniata</taxon>
        <taxon>Vertebrata</taxon>
        <taxon>Euteleostomi</taxon>
        <taxon>Actinopterygii</taxon>
        <taxon>Chondrostei</taxon>
        <taxon>Acipenseriformes</taxon>
        <taxon>Acipenseridae</taxon>
        <taxon>Acipenser</taxon>
    </lineage>
</organism>
<protein>
    <submittedName>
        <fullName evidence="7">Obscurin-like</fullName>
    </submittedName>
</protein>
<evidence type="ECO:0000256" key="1">
    <source>
        <dbReference type="ARBA" id="ARBA00022729"/>
    </source>
</evidence>
<keyword evidence="1 5" id="KW-0732">Signal</keyword>
<evidence type="ECO:0000256" key="2">
    <source>
        <dbReference type="ARBA" id="ARBA00023157"/>
    </source>
</evidence>
<evidence type="ECO:0000259" key="6">
    <source>
        <dbReference type="PROSITE" id="PS50835"/>
    </source>
</evidence>
<keyword evidence="4" id="KW-0812">Transmembrane</keyword>
<feature type="domain" description="Ig-like" evidence="6">
    <location>
        <begin position="124"/>
        <end position="209"/>
    </location>
</feature>
<feature type="transmembrane region" description="Helical" evidence="4">
    <location>
        <begin position="1262"/>
        <end position="1286"/>
    </location>
</feature>
<feature type="domain" description="Ig-like" evidence="6">
    <location>
        <begin position="890"/>
        <end position="977"/>
    </location>
</feature>
<feature type="chain" id="PRO_5042294302" evidence="5">
    <location>
        <begin position="23"/>
        <end position="1472"/>
    </location>
</feature>
<dbReference type="SMART" id="SM00409">
    <property type="entry name" value="IG"/>
    <property type="match status" value="13"/>
</dbReference>
<dbReference type="InterPro" id="IPR007110">
    <property type="entry name" value="Ig-like_dom"/>
</dbReference>
<evidence type="ECO:0000256" key="5">
    <source>
        <dbReference type="SAM" id="SignalP"/>
    </source>
</evidence>
<dbReference type="InterPro" id="IPR003599">
    <property type="entry name" value="Ig_sub"/>
</dbReference>
<reference evidence="7" key="1">
    <citation type="submission" date="2022-02" db="EMBL/GenBank/DDBJ databases">
        <title>Atlantic sturgeon de novo genome assembly.</title>
        <authorList>
            <person name="Stock M."/>
            <person name="Klopp C."/>
            <person name="Guiguen Y."/>
            <person name="Cabau C."/>
            <person name="Parinello H."/>
            <person name="Santidrian Yebra-Pimentel E."/>
            <person name="Kuhl H."/>
            <person name="Dirks R.P."/>
            <person name="Guessner J."/>
            <person name="Wuertz S."/>
            <person name="Du K."/>
            <person name="Schartl M."/>
        </authorList>
    </citation>
    <scope>NUCLEOTIDE SEQUENCE</scope>
    <source>
        <strain evidence="7">STURGEONOMICS-FGT-2020</strain>
        <tissue evidence="7">Whole blood</tissue>
    </source>
</reference>
<evidence type="ECO:0000256" key="3">
    <source>
        <dbReference type="SAM" id="MobiDB-lite"/>
    </source>
</evidence>
<gene>
    <name evidence="7" type="primary">FCRL5</name>
    <name evidence="7" type="ORF">AOXY_G30580</name>
</gene>
<feature type="domain" description="Ig-like" evidence="6">
    <location>
        <begin position="400"/>
        <end position="504"/>
    </location>
</feature>
<dbReference type="PROSITE" id="PS50835">
    <property type="entry name" value="IG_LIKE"/>
    <property type="match status" value="13"/>
</dbReference>
<feature type="compositionally biased region" description="Polar residues" evidence="3">
    <location>
        <begin position="1329"/>
        <end position="1345"/>
    </location>
</feature>